<dbReference type="InterPro" id="IPR006047">
    <property type="entry name" value="GH13_cat_dom"/>
</dbReference>
<evidence type="ECO:0000256" key="2">
    <source>
        <dbReference type="ARBA" id="ARBA00022801"/>
    </source>
</evidence>
<dbReference type="EC" id="3.2.1.10" evidence="5"/>
<dbReference type="InterPro" id="IPR013780">
    <property type="entry name" value="Glyco_hydro_b"/>
</dbReference>
<dbReference type="InterPro" id="IPR017853">
    <property type="entry name" value="GH"/>
</dbReference>
<dbReference type="InterPro" id="IPR045857">
    <property type="entry name" value="O16G_dom_2"/>
</dbReference>
<dbReference type="PANTHER" id="PTHR10357:SF179">
    <property type="entry name" value="NEUTRAL AND BASIC AMINO ACID TRANSPORT PROTEIN RBAT"/>
    <property type="match status" value="1"/>
</dbReference>
<dbReference type="GO" id="GO:0004574">
    <property type="term" value="F:oligo-1,6-glucosidase activity"/>
    <property type="evidence" value="ECO:0007669"/>
    <property type="project" value="UniProtKB-EC"/>
</dbReference>
<dbReference type="FunFam" id="3.90.400.10:FF:000002">
    <property type="entry name" value="Sucrose isomerase"/>
    <property type="match status" value="1"/>
</dbReference>
<evidence type="ECO:0000256" key="3">
    <source>
        <dbReference type="ARBA" id="ARBA00023295"/>
    </source>
</evidence>
<keyword evidence="6" id="KW-1185">Reference proteome</keyword>
<keyword evidence="2 5" id="KW-0378">Hydrolase</keyword>
<name>A0A2R8BYU3_9RHOB</name>
<dbReference type="OrthoDB" id="9805159at2"/>
<dbReference type="Proteomes" id="UP000244912">
    <property type="component" value="Unassembled WGS sequence"/>
</dbReference>
<dbReference type="Gene3D" id="3.90.400.10">
    <property type="entry name" value="Oligo-1,6-glucosidase, Domain 2"/>
    <property type="match status" value="1"/>
</dbReference>
<evidence type="ECO:0000259" key="4">
    <source>
        <dbReference type="SMART" id="SM00642"/>
    </source>
</evidence>
<proteinExistence type="inferred from homology"/>
<sequence>MTQDTPWWQRSVGYQIWPRSFQDSNGDGVGDIPGIISRLDHLADLGIGFLWLSPVYASPQQDMGYDISDYRDIAPEYGTLNDMDRLITEAKARGIGIVMDLVVNHSSDKHRWFEAAKADSGAPERDYYVWRDPGPNGEPPSDLRACFGGPAWNWNEEAGQYYLGYFSPFQPDLNWRNPALRAEIYDMMNWWFDRGIAGFRMDVISLIGKDIENEVFEEGPYLHEYLQEMHQKTLKGRDVLTIGESWSVSRETAPLYCAKDRDELDMVFQFNHIKSQWDEVHGKWKPKPFDLVAFKDELFGWQEALADAGWNSLFLSNHDLPRQVSKYGDDGEYRVRSAKALATLTHLMKGTPFIYQGEEIGMTNIRLERIDQFRDLETIGLWHEERERGTDWDTFLAGANENGRDNTRTPVQWDDGPCAGFTDGMPWIEVNSNFPEINVAAERAKSDGVLAHYRKLVALRKKMDVVALGRFEAVAAEHDKVAAYLRHHDGERLAVVANMTGDEVRFDPPEALHIEGEGLLSTVEPRYRIDGPMTLAPWESFAIHARG</sequence>
<dbReference type="SMART" id="SM00642">
    <property type="entry name" value="Aamy"/>
    <property type="match status" value="1"/>
</dbReference>
<dbReference type="SUPFAM" id="SSF51011">
    <property type="entry name" value="Glycosyl hydrolase domain"/>
    <property type="match status" value="1"/>
</dbReference>
<dbReference type="Pfam" id="PF00128">
    <property type="entry name" value="Alpha-amylase"/>
    <property type="match status" value="1"/>
</dbReference>
<accession>A0A2R8BYU3</accession>
<comment type="similarity">
    <text evidence="1">Belongs to the glycosyl hydrolase 13 family.</text>
</comment>
<dbReference type="AlphaFoldDB" id="A0A2R8BYU3"/>
<dbReference type="GO" id="GO:0004556">
    <property type="term" value="F:alpha-amylase activity"/>
    <property type="evidence" value="ECO:0007669"/>
    <property type="project" value="TreeGrafter"/>
</dbReference>
<organism evidence="5 6">
    <name type="scientific">Palleronia abyssalis</name>
    <dbReference type="NCBI Taxonomy" id="1501240"/>
    <lineage>
        <taxon>Bacteria</taxon>
        <taxon>Pseudomonadati</taxon>
        <taxon>Pseudomonadota</taxon>
        <taxon>Alphaproteobacteria</taxon>
        <taxon>Rhodobacterales</taxon>
        <taxon>Roseobacteraceae</taxon>
        <taxon>Palleronia</taxon>
    </lineage>
</organism>
<dbReference type="FunFam" id="3.20.20.80:FF:000064">
    <property type="entry name" value="Oligo-1,6-glucosidase"/>
    <property type="match status" value="1"/>
</dbReference>
<dbReference type="CDD" id="cd11333">
    <property type="entry name" value="AmyAc_SI_OligoGlu_DGase"/>
    <property type="match status" value="1"/>
</dbReference>
<reference evidence="5 6" key="1">
    <citation type="submission" date="2018-03" db="EMBL/GenBank/DDBJ databases">
        <authorList>
            <person name="Keele B.F."/>
        </authorList>
    </citation>
    <scope>NUCLEOTIDE SEQUENCE [LARGE SCALE GENOMIC DNA]</scope>
    <source>
        <strain evidence="5 6">CECT 8504</strain>
    </source>
</reference>
<dbReference type="EMBL" id="ONZF01000008">
    <property type="protein sequence ID" value="SPJ25283.1"/>
    <property type="molecule type" value="Genomic_DNA"/>
</dbReference>
<dbReference type="GO" id="GO:0009313">
    <property type="term" value="P:oligosaccharide catabolic process"/>
    <property type="evidence" value="ECO:0007669"/>
    <property type="project" value="TreeGrafter"/>
</dbReference>
<evidence type="ECO:0000313" key="6">
    <source>
        <dbReference type="Proteomes" id="UP000244912"/>
    </source>
</evidence>
<dbReference type="Gene3D" id="2.60.40.1180">
    <property type="entry name" value="Golgi alpha-mannosidase II"/>
    <property type="match status" value="1"/>
</dbReference>
<evidence type="ECO:0000256" key="1">
    <source>
        <dbReference type="ARBA" id="ARBA00008061"/>
    </source>
</evidence>
<dbReference type="NCBIfam" id="NF008183">
    <property type="entry name" value="PRK10933.1"/>
    <property type="match status" value="1"/>
</dbReference>
<keyword evidence="3 5" id="KW-0326">Glycosidase</keyword>
<dbReference type="SUPFAM" id="SSF51445">
    <property type="entry name" value="(Trans)glycosidases"/>
    <property type="match status" value="1"/>
</dbReference>
<dbReference type="RefSeq" id="WP_108895089.1">
    <property type="nucleotide sequence ID" value="NZ_ONZF01000008.1"/>
</dbReference>
<evidence type="ECO:0000313" key="5">
    <source>
        <dbReference type="EMBL" id="SPJ25283.1"/>
    </source>
</evidence>
<dbReference type="PANTHER" id="PTHR10357">
    <property type="entry name" value="ALPHA-AMYLASE FAMILY MEMBER"/>
    <property type="match status" value="1"/>
</dbReference>
<feature type="domain" description="Glycosyl hydrolase family 13 catalytic" evidence="4">
    <location>
        <begin position="15"/>
        <end position="408"/>
    </location>
</feature>
<dbReference type="Gene3D" id="3.20.20.80">
    <property type="entry name" value="Glycosidases"/>
    <property type="match status" value="1"/>
</dbReference>
<protein>
    <submittedName>
        <fullName evidence="5">Oligo-1,6-glucosidase</fullName>
        <ecNumber evidence="5">3.2.1.10</ecNumber>
    </submittedName>
</protein>
<gene>
    <name evidence="5" type="primary">malL_4</name>
    <name evidence="5" type="ORF">PAA8504_03134</name>
</gene>